<sequence>MTGWRRFWMTWLIIAVTVAVFLFVEHGYQPGAITAAKLAQWGGVVGWPYTSWRSLIFSTFLHVSWVHIGSNMVSLYVIGPWVELALGPWEYLVFYLLGGAAANLTTAWLQPANVVAVGASGAIFALIGYLAVRWTWGAGPPAPRARRWLWTMLALNLLLTVAVPHIAVWDHVGGLAFGFLWGIGDVIRRRRRF</sequence>
<dbReference type="PATRIC" id="fig|679936.5.peg.887"/>
<keyword evidence="3 7" id="KW-0812">Transmembrane</keyword>
<keyword evidence="10" id="KW-1185">Reference proteome</keyword>
<dbReference type="KEGG" id="sap:Sulac_0836"/>
<evidence type="ECO:0000256" key="5">
    <source>
        <dbReference type="ARBA" id="ARBA00022989"/>
    </source>
</evidence>
<proteinExistence type="inferred from homology"/>
<evidence type="ECO:0000256" key="6">
    <source>
        <dbReference type="ARBA" id="ARBA00023136"/>
    </source>
</evidence>
<dbReference type="PANTHER" id="PTHR43731:SF14">
    <property type="entry name" value="PRESENILIN-ASSOCIATED RHOMBOID-LIKE PROTEIN, MITOCHONDRIAL"/>
    <property type="match status" value="1"/>
</dbReference>
<organism evidence="9 10">
    <name type="scientific">Sulfobacillus acidophilus (strain ATCC 700253 / DSM 10332 / NAL)</name>
    <dbReference type="NCBI Taxonomy" id="679936"/>
    <lineage>
        <taxon>Bacteria</taxon>
        <taxon>Bacillati</taxon>
        <taxon>Bacillota</taxon>
        <taxon>Clostridia</taxon>
        <taxon>Eubacteriales</taxon>
        <taxon>Clostridiales Family XVII. Incertae Sedis</taxon>
        <taxon>Sulfobacillus</taxon>
    </lineage>
</organism>
<evidence type="ECO:0000259" key="8">
    <source>
        <dbReference type="Pfam" id="PF01694"/>
    </source>
</evidence>
<feature type="transmembrane region" description="Helical" evidence="7">
    <location>
        <begin position="148"/>
        <end position="166"/>
    </location>
</feature>
<evidence type="ECO:0000256" key="3">
    <source>
        <dbReference type="ARBA" id="ARBA00022692"/>
    </source>
</evidence>
<dbReference type="Gene3D" id="1.20.1540.10">
    <property type="entry name" value="Rhomboid-like"/>
    <property type="match status" value="1"/>
</dbReference>
<dbReference type="HOGENOM" id="CLU_055068_3_0_9"/>
<feature type="domain" description="Peptidase S54 rhomboid" evidence="8">
    <location>
        <begin position="51"/>
        <end position="183"/>
    </location>
</feature>
<dbReference type="GO" id="GO:0016020">
    <property type="term" value="C:membrane"/>
    <property type="evidence" value="ECO:0007669"/>
    <property type="project" value="UniProtKB-SubCell"/>
</dbReference>
<keyword evidence="6 7" id="KW-0472">Membrane</keyword>
<protein>
    <submittedName>
        <fullName evidence="9">Rhomboid family protein</fullName>
    </submittedName>
</protein>
<dbReference type="InterPro" id="IPR035952">
    <property type="entry name" value="Rhomboid-like_sf"/>
</dbReference>
<dbReference type="SUPFAM" id="SSF144091">
    <property type="entry name" value="Rhomboid-like"/>
    <property type="match status" value="1"/>
</dbReference>
<reference evidence="10" key="1">
    <citation type="submission" date="2011-12" db="EMBL/GenBank/DDBJ databases">
        <title>The complete genome of chromosome of Sulfobacillus acidophilus DSM 10332.</title>
        <authorList>
            <person name="Lucas S."/>
            <person name="Han J."/>
            <person name="Lapidus A."/>
            <person name="Bruce D."/>
            <person name="Goodwin L."/>
            <person name="Pitluck S."/>
            <person name="Peters L."/>
            <person name="Kyrpides N."/>
            <person name="Mavromatis K."/>
            <person name="Ivanova N."/>
            <person name="Mikhailova N."/>
            <person name="Chertkov O."/>
            <person name="Saunders E."/>
            <person name="Detter J.C."/>
            <person name="Tapia R."/>
            <person name="Han C."/>
            <person name="Land M."/>
            <person name="Hauser L."/>
            <person name="Markowitz V."/>
            <person name="Cheng J.-F."/>
            <person name="Hugenholtz P."/>
            <person name="Woyke T."/>
            <person name="Wu D."/>
            <person name="Pukall R."/>
            <person name="Gehrich-Schroeter G."/>
            <person name="Schneider S."/>
            <person name="Klenk H.-P."/>
            <person name="Eisen J.A."/>
        </authorList>
    </citation>
    <scope>NUCLEOTIDE SEQUENCE [LARGE SCALE GENOMIC DNA]</scope>
    <source>
        <strain evidence="10">ATCC 700253 / DSM 10332 / NAL</strain>
    </source>
</reference>
<evidence type="ECO:0000256" key="7">
    <source>
        <dbReference type="SAM" id="Phobius"/>
    </source>
</evidence>
<evidence type="ECO:0000313" key="9">
    <source>
        <dbReference type="EMBL" id="AEW04339.1"/>
    </source>
</evidence>
<dbReference type="InterPro" id="IPR050925">
    <property type="entry name" value="Rhomboid_protease_S54"/>
</dbReference>
<comment type="subcellular location">
    <subcellularLocation>
        <location evidence="1">Membrane</location>
        <topology evidence="1">Multi-pass membrane protein</topology>
    </subcellularLocation>
</comment>
<dbReference type="AlphaFoldDB" id="G8TS13"/>
<name>G8TS13_SULAD</name>
<keyword evidence="4" id="KW-0378">Hydrolase</keyword>
<feature type="transmembrane region" description="Helical" evidence="7">
    <location>
        <begin position="115"/>
        <end position="136"/>
    </location>
</feature>
<dbReference type="Proteomes" id="UP000005439">
    <property type="component" value="Chromosome"/>
</dbReference>
<evidence type="ECO:0000256" key="4">
    <source>
        <dbReference type="ARBA" id="ARBA00022801"/>
    </source>
</evidence>
<evidence type="ECO:0000256" key="1">
    <source>
        <dbReference type="ARBA" id="ARBA00004141"/>
    </source>
</evidence>
<comment type="similarity">
    <text evidence="2">Belongs to the peptidase S54 family.</text>
</comment>
<evidence type="ECO:0000256" key="2">
    <source>
        <dbReference type="ARBA" id="ARBA00009045"/>
    </source>
</evidence>
<evidence type="ECO:0000313" key="10">
    <source>
        <dbReference type="Proteomes" id="UP000005439"/>
    </source>
</evidence>
<dbReference type="EMBL" id="CP003179">
    <property type="protein sequence ID" value="AEW04339.1"/>
    <property type="molecule type" value="Genomic_DNA"/>
</dbReference>
<dbReference type="PANTHER" id="PTHR43731">
    <property type="entry name" value="RHOMBOID PROTEASE"/>
    <property type="match status" value="1"/>
</dbReference>
<reference evidence="9 10" key="2">
    <citation type="journal article" date="2012" name="Stand. Genomic Sci.">
        <title>Complete genome sequence of the moderately thermophilic mineral-sulfide-oxidizing firmicute Sulfobacillus acidophilus type strain (NAL(T)).</title>
        <authorList>
            <person name="Anderson I."/>
            <person name="Chertkov O."/>
            <person name="Chen A."/>
            <person name="Saunders E."/>
            <person name="Lapidus A."/>
            <person name="Nolan M."/>
            <person name="Lucas S."/>
            <person name="Hammon N."/>
            <person name="Deshpande S."/>
            <person name="Cheng J.F."/>
            <person name="Han C."/>
            <person name="Tapia R."/>
            <person name="Goodwin L.A."/>
            <person name="Pitluck S."/>
            <person name="Liolios K."/>
            <person name="Pagani I."/>
            <person name="Ivanova N."/>
            <person name="Mikhailova N."/>
            <person name="Pati A."/>
            <person name="Palaniappan K."/>
            <person name="Land M."/>
            <person name="Pan C."/>
            <person name="Rohde M."/>
            <person name="Pukall R."/>
            <person name="Goker M."/>
            <person name="Detter J.C."/>
            <person name="Woyke T."/>
            <person name="Bristow J."/>
            <person name="Eisen J.A."/>
            <person name="Markowitz V."/>
            <person name="Hugenholtz P."/>
            <person name="Kyrpides N.C."/>
            <person name="Klenk H.P."/>
            <person name="Mavromatis K."/>
        </authorList>
    </citation>
    <scope>NUCLEOTIDE SEQUENCE [LARGE SCALE GENOMIC DNA]</scope>
    <source>
        <strain evidence="10">ATCC 700253 / DSM 10332 / NAL</strain>
    </source>
</reference>
<dbReference type="InterPro" id="IPR022764">
    <property type="entry name" value="Peptidase_S54_rhomboid_dom"/>
</dbReference>
<dbReference type="STRING" id="679936.Sulac_0836"/>
<dbReference type="GO" id="GO:0004252">
    <property type="term" value="F:serine-type endopeptidase activity"/>
    <property type="evidence" value="ECO:0007669"/>
    <property type="project" value="InterPro"/>
</dbReference>
<dbReference type="Pfam" id="PF01694">
    <property type="entry name" value="Rhomboid"/>
    <property type="match status" value="1"/>
</dbReference>
<accession>G8TS13</accession>
<keyword evidence="5 7" id="KW-1133">Transmembrane helix</keyword>
<gene>
    <name evidence="9" type="ordered locus">Sulac_0836</name>
</gene>